<accession>A0A914V184</accession>
<reference evidence="3" key="1">
    <citation type="submission" date="2022-11" db="UniProtKB">
        <authorList>
            <consortium name="WormBaseParasite"/>
        </authorList>
    </citation>
    <scope>IDENTIFICATION</scope>
</reference>
<organism evidence="2 3">
    <name type="scientific">Plectus sambesii</name>
    <dbReference type="NCBI Taxonomy" id="2011161"/>
    <lineage>
        <taxon>Eukaryota</taxon>
        <taxon>Metazoa</taxon>
        <taxon>Ecdysozoa</taxon>
        <taxon>Nematoda</taxon>
        <taxon>Chromadorea</taxon>
        <taxon>Plectida</taxon>
        <taxon>Plectina</taxon>
        <taxon>Plectoidea</taxon>
        <taxon>Plectidae</taxon>
        <taxon>Plectus</taxon>
    </lineage>
</organism>
<protein>
    <submittedName>
        <fullName evidence="3">Uncharacterized protein</fullName>
    </submittedName>
</protein>
<feature type="compositionally biased region" description="Basic and acidic residues" evidence="1">
    <location>
        <begin position="21"/>
        <end position="31"/>
    </location>
</feature>
<evidence type="ECO:0000313" key="2">
    <source>
        <dbReference type="Proteomes" id="UP000887566"/>
    </source>
</evidence>
<dbReference type="AlphaFoldDB" id="A0A914V184"/>
<name>A0A914V184_9BILA</name>
<evidence type="ECO:0000313" key="3">
    <source>
        <dbReference type="WBParaSite" id="PSAMB.scaffold14375size1908.g36036.t1"/>
    </source>
</evidence>
<evidence type="ECO:0000256" key="1">
    <source>
        <dbReference type="SAM" id="MobiDB-lite"/>
    </source>
</evidence>
<dbReference type="Proteomes" id="UP000887566">
    <property type="component" value="Unplaced"/>
</dbReference>
<proteinExistence type="predicted"/>
<sequence length="89" mass="9582">MPYMVQVLREYQTRLEKLEKAEVQRKEDATEHGQPGGMMEPQLMLTYPGMAPGAAAAYGGQVPYGGQPMYPGGGMPGQYPPGAMPGYGM</sequence>
<feature type="region of interest" description="Disordered" evidence="1">
    <location>
        <begin position="21"/>
        <end position="43"/>
    </location>
</feature>
<dbReference type="WBParaSite" id="PSAMB.scaffold14375size1908.g36036.t1">
    <property type="protein sequence ID" value="PSAMB.scaffold14375size1908.g36036.t1"/>
    <property type="gene ID" value="PSAMB.scaffold14375size1908.g36036"/>
</dbReference>
<keyword evidence="2" id="KW-1185">Reference proteome</keyword>